<protein>
    <recommendedName>
        <fullName evidence="3">NADP-dependent oxidoreductase domain-containing protein</fullName>
    </recommendedName>
</protein>
<dbReference type="Pfam" id="PF00248">
    <property type="entry name" value="Aldo_ket_red"/>
    <property type="match status" value="2"/>
</dbReference>
<evidence type="ECO:0000256" key="1">
    <source>
        <dbReference type="ARBA" id="ARBA00023002"/>
    </source>
</evidence>
<dbReference type="CDD" id="cd19075">
    <property type="entry name" value="AKR_AKR7A1-5"/>
    <property type="match status" value="1"/>
</dbReference>
<sequence length="308" mass="34550">MADGSNSNLKIVFGAMTLGKPNTLGARVYSLQDADQIITKFQDHGHSEIDTARLYGGGSSEEMLADLDWQGRKLVMGTNLKALKTDKFDLFYLHGPDRKTPLKETMREVNALHKEGYFSRFGVSNFMSWEVAKICEICENHGWIKPTVYQGIYSALHRSIESELIPCLRHYGIALYAFQPLAGGFLTGRYRRDQEEFEAGSRFDAKGRSGTLHRQRYWNDAYFDALDTIRAAADKHGLTVAEVAFRWLKHHSQLQSALDDAIIIGASNLNQLEGNLVDLEKGPLPEDVVGAMESAWSTVKGVSPKYFH</sequence>
<dbReference type="OrthoDB" id="48988at2759"/>
<dbReference type="AlphaFoldDB" id="A0A8H6PPZ7"/>
<comment type="similarity">
    <text evidence="2">Belongs to the aldo/keto reductase family. Aldo/keto reductase 2 subfamily.</text>
</comment>
<reference evidence="4" key="1">
    <citation type="submission" date="2020-06" db="EMBL/GenBank/DDBJ databases">
        <title>Draft genome sequences of strains closely related to Aspergillus parafelis and Aspergillus hiratsukae.</title>
        <authorList>
            <person name="Dos Santos R.A.C."/>
            <person name="Rivero-Menendez O."/>
            <person name="Steenwyk J.L."/>
            <person name="Mead M.E."/>
            <person name="Goldman G.H."/>
            <person name="Alastruey-Izquierdo A."/>
            <person name="Rokas A."/>
        </authorList>
    </citation>
    <scope>NUCLEOTIDE SEQUENCE</scope>
    <source>
        <strain evidence="4">CNM-CM5623</strain>
    </source>
</reference>
<evidence type="ECO:0000259" key="3">
    <source>
        <dbReference type="Pfam" id="PF00248"/>
    </source>
</evidence>
<dbReference type="GO" id="GO:0016491">
    <property type="term" value="F:oxidoreductase activity"/>
    <property type="evidence" value="ECO:0007669"/>
    <property type="project" value="UniProtKB-KW"/>
</dbReference>
<keyword evidence="1" id="KW-0560">Oxidoreductase</keyword>
<organism evidence="4 5">
    <name type="scientific">Aspergillus felis</name>
    <dbReference type="NCBI Taxonomy" id="1287682"/>
    <lineage>
        <taxon>Eukaryota</taxon>
        <taxon>Fungi</taxon>
        <taxon>Dikarya</taxon>
        <taxon>Ascomycota</taxon>
        <taxon>Pezizomycotina</taxon>
        <taxon>Eurotiomycetes</taxon>
        <taxon>Eurotiomycetidae</taxon>
        <taxon>Eurotiales</taxon>
        <taxon>Aspergillaceae</taxon>
        <taxon>Aspergillus</taxon>
        <taxon>Aspergillus subgen. Fumigati</taxon>
    </lineage>
</organism>
<gene>
    <name evidence="4" type="ORF">CNMCM5623_003651</name>
</gene>
<evidence type="ECO:0000313" key="4">
    <source>
        <dbReference type="EMBL" id="KAF7158591.1"/>
    </source>
</evidence>
<comment type="caution">
    <text evidence="4">The sequence shown here is derived from an EMBL/GenBank/DDBJ whole genome shotgun (WGS) entry which is preliminary data.</text>
</comment>
<proteinExistence type="inferred from homology"/>
<evidence type="ECO:0000256" key="2">
    <source>
        <dbReference type="ARBA" id="ARBA00038157"/>
    </source>
</evidence>
<evidence type="ECO:0000313" key="5">
    <source>
        <dbReference type="Proteomes" id="UP000654922"/>
    </source>
</evidence>
<dbReference type="PANTHER" id="PTHR43364">
    <property type="entry name" value="NADH-SPECIFIC METHYLGLYOXAL REDUCTASE-RELATED"/>
    <property type="match status" value="1"/>
</dbReference>
<dbReference type="InterPro" id="IPR050523">
    <property type="entry name" value="AKR_Detox_Biosynth"/>
</dbReference>
<dbReference type="EMBL" id="JACBAE010001385">
    <property type="protein sequence ID" value="KAF7158591.1"/>
    <property type="molecule type" value="Genomic_DNA"/>
</dbReference>
<feature type="domain" description="NADP-dependent oxidoreductase" evidence="3">
    <location>
        <begin position="10"/>
        <end position="65"/>
    </location>
</feature>
<dbReference type="InterPro" id="IPR036812">
    <property type="entry name" value="NAD(P)_OxRdtase_dom_sf"/>
</dbReference>
<dbReference type="Proteomes" id="UP000654922">
    <property type="component" value="Unassembled WGS sequence"/>
</dbReference>
<name>A0A8H6PPZ7_9EURO</name>
<dbReference type="InterPro" id="IPR023210">
    <property type="entry name" value="NADP_OxRdtase_dom"/>
</dbReference>
<dbReference type="PANTHER" id="PTHR43364:SF4">
    <property type="entry name" value="NAD(P)-LINKED OXIDOREDUCTASE SUPERFAMILY PROTEIN"/>
    <property type="match status" value="1"/>
</dbReference>
<dbReference type="SUPFAM" id="SSF51430">
    <property type="entry name" value="NAD(P)-linked oxidoreductase"/>
    <property type="match status" value="1"/>
</dbReference>
<feature type="domain" description="NADP-dependent oxidoreductase" evidence="3">
    <location>
        <begin position="80"/>
        <end position="296"/>
    </location>
</feature>
<accession>A0A8H6PPZ7</accession>
<dbReference type="Gene3D" id="3.20.20.100">
    <property type="entry name" value="NADP-dependent oxidoreductase domain"/>
    <property type="match status" value="1"/>
</dbReference>